<name>A0A3N0E154_9ACTN</name>
<evidence type="ECO:0000313" key="2">
    <source>
        <dbReference type="Proteomes" id="UP000269198"/>
    </source>
</evidence>
<evidence type="ECO:0000313" key="1">
    <source>
        <dbReference type="EMBL" id="RNL81577.1"/>
    </source>
</evidence>
<keyword evidence="2" id="KW-1185">Reference proteome</keyword>
<protein>
    <submittedName>
        <fullName evidence="1">Uncharacterized protein</fullName>
    </submittedName>
</protein>
<sequence length="159" mass="17344">MSRCARGATLWQPHPDEVALTDARPRAITLQLAPGFEVELWPGDTDHDTQLAWLDTVAEHLHTARQLMVEHDTPENPGVHPTNTGPSTATTYCEIRQVADMAHLRAWAAAKGVAVHRRGETLEGHPIHSATRGVTTLVCVAPTPTATPPPVVWRSPTEH</sequence>
<proteinExistence type="predicted"/>
<gene>
    <name evidence="1" type="ORF">EFW17_21895</name>
</gene>
<dbReference type="RefSeq" id="WP_123203328.1">
    <property type="nucleotide sequence ID" value="NZ_RJMB01000032.1"/>
</dbReference>
<dbReference type="EMBL" id="RJMB01000032">
    <property type="protein sequence ID" value="RNL81577.1"/>
    <property type="molecule type" value="Genomic_DNA"/>
</dbReference>
<dbReference type="Proteomes" id="UP000269198">
    <property type="component" value="Unassembled WGS sequence"/>
</dbReference>
<reference evidence="1 2" key="1">
    <citation type="submission" date="2018-11" db="EMBL/GenBank/DDBJ databases">
        <title>The genome draft of YIM 96095.</title>
        <authorList>
            <person name="Tang S.-K."/>
            <person name="Chunyu W.-X."/>
            <person name="Feng Y.-Z."/>
        </authorList>
    </citation>
    <scope>NUCLEOTIDE SEQUENCE [LARGE SCALE GENOMIC DNA]</scope>
    <source>
        <strain evidence="1 2">YIM 96095</strain>
    </source>
</reference>
<organism evidence="1 2">
    <name type="scientific">Halostreptopolyspora alba</name>
    <dbReference type="NCBI Taxonomy" id="2487137"/>
    <lineage>
        <taxon>Bacteria</taxon>
        <taxon>Bacillati</taxon>
        <taxon>Actinomycetota</taxon>
        <taxon>Actinomycetes</taxon>
        <taxon>Streptosporangiales</taxon>
        <taxon>Nocardiopsidaceae</taxon>
        <taxon>Halostreptopolyspora</taxon>
    </lineage>
</organism>
<accession>A0A3N0E154</accession>
<comment type="caution">
    <text evidence="1">The sequence shown here is derived from an EMBL/GenBank/DDBJ whole genome shotgun (WGS) entry which is preliminary data.</text>
</comment>
<dbReference type="OrthoDB" id="3430539at2"/>
<dbReference type="AlphaFoldDB" id="A0A3N0E154"/>